<keyword evidence="5" id="KW-1185">Reference proteome</keyword>
<dbReference type="InterPro" id="IPR000757">
    <property type="entry name" value="Beta-glucanase-like"/>
</dbReference>
<dbReference type="InterPro" id="IPR050546">
    <property type="entry name" value="Glycosyl_Hydrlase_16"/>
</dbReference>
<dbReference type="GO" id="GO:0005975">
    <property type="term" value="P:carbohydrate metabolic process"/>
    <property type="evidence" value="ECO:0007669"/>
    <property type="project" value="InterPro"/>
</dbReference>
<dbReference type="Proteomes" id="UP000384372">
    <property type="component" value="Unassembled WGS sequence"/>
</dbReference>
<gene>
    <name evidence="4" type="ORF">F7D20_09450</name>
</gene>
<sequence length="795" mass="87651">MSMKHLNLLLFASSMMFVAPAYGQDYKKVWADEFDNVGAVNETTWNFETGNYNNGFGNWELENYQKANATVGLAPDGTTKALIITAKPDLTSARLFTKDKVSFKYGKLETRIMIPKTANGLWPAFWLLGNTGTWPSCGEIDVLEMGHADGIKNGTQEKYYSGACHWGVYQNGGYPNYGKFTTSPTSLQDGKFHKFVLEWTPDVINMYLDDATKPYYSMDISDRSLNTSPGNYFNKQFYMLVNLAIGGNFTGVHDRAAVTALNSGEKKMYVDYIRLYQKEGQECYTINGKTVDNINEDTHFEDTTTKLGEYGYKSLDATGKSVFDFSKGSDYVIISASTGVMQQMGEKIKADYSVDNTKQHLYIWENTYAPSIGTGVNSFGLNEDYSVFTVTQKGWSGLGFHGLKDLSMLDDSYYLHFSMKGDDALLHASHAIRVGAASFTIGNNPVEGMILGDYKRDGEWYSFDIPFSKLKKMAGTVFPDKDGGAAAYRENAFCALSGGNEGTKLIFDNVFFYKKQGGSETPDVDATLGEFGSKSLNAEKQSTFDIASGSDYVLIATGSTFANQVKDAGKVKADYNVDNSRYNFNLWEGTMTGATPTGTNSFGYNEEYSCVKVAGGKGWSGAGYAPAAATDMSMIDDSYWLHFSMKTTNEISKNAPYAIVIGENAHFTIGSAPFEDAGKKYAVLGDFYRNGEWYSFDIPMTEIKKYGTPAFWGNSSYKNNILSVLAGGTNGVEVNLDGVFFYKKITTGIQASTADKKQQAKVLGIYDLTGRRVSDMNAGGIYIVRTNQGNFKVKK</sequence>
<comment type="similarity">
    <text evidence="1">Belongs to the glycosyl hydrolase 16 family.</text>
</comment>
<evidence type="ECO:0000256" key="2">
    <source>
        <dbReference type="SAM" id="SignalP"/>
    </source>
</evidence>
<name>A0A6A7WCG0_9BACT</name>
<dbReference type="EMBL" id="VZAD01000072">
    <property type="protein sequence ID" value="MQP12174.1"/>
    <property type="molecule type" value="Genomic_DNA"/>
</dbReference>
<accession>A0A6A7WCG0</accession>
<feature type="chain" id="PRO_5025578666" evidence="2">
    <location>
        <begin position="24"/>
        <end position="795"/>
    </location>
</feature>
<reference evidence="4 5" key="1">
    <citation type="submission" date="2019-09" db="EMBL/GenBank/DDBJ databases">
        <title>Distinct polysaccharide growth profiles of human intestinal Prevotella copri isolates.</title>
        <authorList>
            <person name="Fehlner-Peach H."/>
            <person name="Magnabosco C."/>
            <person name="Raghavan V."/>
            <person name="Scher J.U."/>
            <person name="Tett A."/>
            <person name="Cox L.M."/>
            <person name="Gottsegen C."/>
            <person name="Watters A."/>
            <person name="Wiltshire- Gordon J.D."/>
            <person name="Segata N."/>
            <person name="Bonneau R."/>
            <person name="Littman D.R."/>
        </authorList>
    </citation>
    <scope>NUCLEOTIDE SEQUENCE [LARGE SCALE GENOMIC DNA]</scope>
    <source>
        <strain evidence="5">iAQ1173</strain>
    </source>
</reference>
<dbReference type="AlphaFoldDB" id="A0A6A7WCG0"/>
<evidence type="ECO:0000259" key="3">
    <source>
        <dbReference type="PROSITE" id="PS51762"/>
    </source>
</evidence>
<feature type="signal peptide" evidence="2">
    <location>
        <begin position="1"/>
        <end position="23"/>
    </location>
</feature>
<comment type="caution">
    <text evidence="4">The sequence shown here is derived from an EMBL/GenBank/DDBJ whole genome shotgun (WGS) entry which is preliminary data.</text>
</comment>
<dbReference type="PANTHER" id="PTHR10963:SF55">
    <property type="entry name" value="GLYCOSIDE HYDROLASE FAMILY 16 PROTEIN"/>
    <property type="match status" value="1"/>
</dbReference>
<evidence type="ECO:0000313" key="4">
    <source>
        <dbReference type="EMBL" id="MQP12174.1"/>
    </source>
</evidence>
<feature type="domain" description="GH16" evidence="3">
    <location>
        <begin position="19"/>
        <end position="281"/>
    </location>
</feature>
<evidence type="ECO:0000313" key="5">
    <source>
        <dbReference type="Proteomes" id="UP000384372"/>
    </source>
</evidence>
<dbReference type="Gene3D" id="2.60.120.200">
    <property type="match status" value="1"/>
</dbReference>
<organism evidence="4 5">
    <name type="scientific">Segatella copri</name>
    <dbReference type="NCBI Taxonomy" id="165179"/>
    <lineage>
        <taxon>Bacteria</taxon>
        <taxon>Pseudomonadati</taxon>
        <taxon>Bacteroidota</taxon>
        <taxon>Bacteroidia</taxon>
        <taxon>Bacteroidales</taxon>
        <taxon>Prevotellaceae</taxon>
        <taxon>Segatella</taxon>
    </lineage>
</organism>
<dbReference type="PROSITE" id="PS51762">
    <property type="entry name" value="GH16_2"/>
    <property type="match status" value="1"/>
</dbReference>
<dbReference type="Pfam" id="PF00722">
    <property type="entry name" value="Glyco_hydro_16"/>
    <property type="match status" value="1"/>
</dbReference>
<dbReference type="InterPro" id="IPR013320">
    <property type="entry name" value="ConA-like_dom_sf"/>
</dbReference>
<dbReference type="GO" id="GO:0004553">
    <property type="term" value="F:hydrolase activity, hydrolyzing O-glycosyl compounds"/>
    <property type="evidence" value="ECO:0007669"/>
    <property type="project" value="InterPro"/>
</dbReference>
<evidence type="ECO:0000256" key="1">
    <source>
        <dbReference type="ARBA" id="ARBA00006865"/>
    </source>
</evidence>
<dbReference type="PANTHER" id="PTHR10963">
    <property type="entry name" value="GLYCOSYL HYDROLASE-RELATED"/>
    <property type="match status" value="1"/>
</dbReference>
<keyword evidence="2" id="KW-0732">Signal</keyword>
<dbReference type="SUPFAM" id="SSF49899">
    <property type="entry name" value="Concanavalin A-like lectins/glucanases"/>
    <property type="match status" value="1"/>
</dbReference>
<keyword evidence="4" id="KW-0378">Hydrolase</keyword>
<dbReference type="CDD" id="cd08023">
    <property type="entry name" value="GH16_laminarinase_like"/>
    <property type="match status" value="1"/>
</dbReference>
<protein>
    <submittedName>
        <fullName evidence="4">Glycoside hydrolase family 16 protein</fullName>
    </submittedName>
</protein>
<proteinExistence type="inferred from homology"/>
<dbReference type="OrthoDB" id="9809583at2"/>